<proteinExistence type="predicted"/>
<keyword evidence="3" id="KW-1185">Reference proteome</keyword>
<name>A0ABV8KJJ9_9ACTN</name>
<keyword evidence="1" id="KW-1133">Transmembrane helix</keyword>
<sequence length="62" mass="6368">MSSAAPVIELPQNIRTARWTLLVLTVPYVGLALLAAAGVGRLPVSDRRHDGQTALATAGGCA</sequence>
<dbReference type="Proteomes" id="UP001595868">
    <property type="component" value="Unassembled WGS sequence"/>
</dbReference>
<feature type="transmembrane region" description="Helical" evidence="1">
    <location>
        <begin position="19"/>
        <end position="39"/>
    </location>
</feature>
<dbReference type="EMBL" id="JBHSBN010000005">
    <property type="protein sequence ID" value="MFC4106162.1"/>
    <property type="molecule type" value="Genomic_DNA"/>
</dbReference>
<comment type="caution">
    <text evidence="2">The sequence shown here is derived from an EMBL/GenBank/DDBJ whole genome shotgun (WGS) entry which is preliminary data.</text>
</comment>
<protein>
    <submittedName>
        <fullName evidence="2">Uncharacterized protein</fullName>
    </submittedName>
</protein>
<dbReference type="RefSeq" id="WP_377543675.1">
    <property type="nucleotide sequence ID" value="NZ_JBHSBN010000005.1"/>
</dbReference>
<evidence type="ECO:0000313" key="3">
    <source>
        <dbReference type="Proteomes" id="UP001595868"/>
    </source>
</evidence>
<accession>A0ABV8KJJ9</accession>
<keyword evidence="1" id="KW-0812">Transmembrane</keyword>
<gene>
    <name evidence="2" type="ORF">ACFOX0_09455</name>
</gene>
<reference evidence="3" key="1">
    <citation type="journal article" date="2019" name="Int. J. Syst. Evol. Microbiol.">
        <title>The Global Catalogue of Microorganisms (GCM) 10K type strain sequencing project: providing services to taxonomists for standard genome sequencing and annotation.</title>
        <authorList>
            <consortium name="The Broad Institute Genomics Platform"/>
            <consortium name="The Broad Institute Genome Sequencing Center for Infectious Disease"/>
            <person name="Wu L."/>
            <person name="Ma J."/>
        </authorList>
    </citation>
    <scope>NUCLEOTIDE SEQUENCE [LARGE SCALE GENOMIC DNA]</scope>
    <source>
        <strain evidence="3">2902at01</strain>
    </source>
</reference>
<evidence type="ECO:0000313" key="2">
    <source>
        <dbReference type="EMBL" id="MFC4106162.1"/>
    </source>
</evidence>
<keyword evidence="1" id="KW-0472">Membrane</keyword>
<evidence type="ECO:0000256" key="1">
    <source>
        <dbReference type="SAM" id="Phobius"/>
    </source>
</evidence>
<organism evidence="2 3">
    <name type="scientific">Micromonospora zhanjiangensis</name>
    <dbReference type="NCBI Taxonomy" id="1522057"/>
    <lineage>
        <taxon>Bacteria</taxon>
        <taxon>Bacillati</taxon>
        <taxon>Actinomycetota</taxon>
        <taxon>Actinomycetes</taxon>
        <taxon>Micromonosporales</taxon>
        <taxon>Micromonosporaceae</taxon>
        <taxon>Micromonospora</taxon>
    </lineage>
</organism>